<feature type="signal peptide" evidence="2">
    <location>
        <begin position="1"/>
        <end position="20"/>
    </location>
</feature>
<dbReference type="PROSITE" id="PS51257">
    <property type="entry name" value="PROKAR_LIPOPROTEIN"/>
    <property type="match status" value="1"/>
</dbReference>
<dbReference type="Gene3D" id="1.10.4100.10">
    <property type="entry name" value="2-methylcitrate dehydratase PrpD"/>
    <property type="match status" value="1"/>
</dbReference>
<dbReference type="InterPro" id="IPR042188">
    <property type="entry name" value="MmgE/PrpD_sf_2"/>
</dbReference>
<dbReference type="Gene3D" id="3.30.1330.120">
    <property type="entry name" value="2-methylcitrate dehydratase PrpD"/>
    <property type="match status" value="1"/>
</dbReference>
<evidence type="ECO:0000256" key="2">
    <source>
        <dbReference type="SAM" id="SignalP"/>
    </source>
</evidence>
<dbReference type="InterPro" id="IPR036148">
    <property type="entry name" value="MmgE/PrpD_sf"/>
</dbReference>
<dbReference type="InterPro" id="IPR005656">
    <property type="entry name" value="MmgE_PrpD"/>
</dbReference>
<dbReference type="InterPro" id="IPR042183">
    <property type="entry name" value="MmgE/PrpD_sf_1"/>
</dbReference>
<sequence>MKRRTFLAALGTAAACPAVAQVARATPTLARQLADYAVALSWDALAATTIETAKAHLIDALGCALVAHDAPPVAMCRRIATTVAGPATLIGTLHRSTPELAAFANGAAIRYEDLNDLYVGAEPGHPSDNIAPCLAVAEAACASGRDLLLAIVLAYEIDCRLLDAANITSRGWDHPVYSLPAVALAAGKLMRLDRDRMEQAVNLSLSGHLAMNQTRMQQLSDWKGLADASASRDGVFAAQLAREGVTGPAPIFEGRAGLFQQISGPFALDVESFGGPERAFRIDACAIKPYPAQGYTLTAIPAAIDLATRIGDLARIRAIHIDTTHMGYVTAGRDPEKWRPETRETADHSLPYIVARAMIERDVTRDSYGPAALRDAATRALMAVTTVAEDARLTAMQPHAIPNRLTVTLDDGRKLERQVDTLPGFPGQPTSRPDTERKFQHNAASHLSETRARHALDALWALDARTDLNGLLALLAVESRP</sequence>
<accession>A0A108EGX4</accession>
<organism evidence="5 6">
    <name type="scientific">Burkholderia territorii</name>
    <dbReference type="NCBI Taxonomy" id="1503055"/>
    <lineage>
        <taxon>Bacteria</taxon>
        <taxon>Pseudomonadati</taxon>
        <taxon>Pseudomonadota</taxon>
        <taxon>Betaproteobacteria</taxon>
        <taxon>Burkholderiales</taxon>
        <taxon>Burkholderiaceae</taxon>
        <taxon>Burkholderia</taxon>
        <taxon>Burkholderia cepacia complex</taxon>
    </lineage>
</organism>
<dbReference type="InterPro" id="IPR045337">
    <property type="entry name" value="MmgE_PrpD_C"/>
</dbReference>
<dbReference type="Pfam" id="PF03972">
    <property type="entry name" value="MmgE_PrpD_N"/>
    <property type="match status" value="1"/>
</dbReference>
<dbReference type="EMBL" id="LPLZ01000060">
    <property type="protein sequence ID" value="KWN11205.1"/>
    <property type="molecule type" value="Genomic_DNA"/>
</dbReference>
<evidence type="ECO:0000313" key="5">
    <source>
        <dbReference type="EMBL" id="KWN11205.1"/>
    </source>
</evidence>
<dbReference type="AlphaFoldDB" id="A0A108EGX4"/>
<proteinExistence type="inferred from homology"/>
<name>A0A108EGX4_9BURK</name>
<feature type="chain" id="PRO_5007130125" evidence="2">
    <location>
        <begin position="21"/>
        <end position="481"/>
    </location>
</feature>
<dbReference type="PANTHER" id="PTHR16943:SF8">
    <property type="entry name" value="2-METHYLCITRATE DEHYDRATASE"/>
    <property type="match status" value="1"/>
</dbReference>
<protein>
    <submittedName>
        <fullName evidence="5">2-methylcitrate dehydratase</fullName>
    </submittedName>
</protein>
<reference evidence="5 6" key="1">
    <citation type="submission" date="2015-11" db="EMBL/GenBank/DDBJ databases">
        <title>Expanding the genomic diversity of Burkholderia species for the development of highly accurate diagnostics.</title>
        <authorList>
            <person name="Sahl J."/>
            <person name="Keim P."/>
            <person name="Wagner D."/>
        </authorList>
    </citation>
    <scope>NUCLEOTIDE SEQUENCE [LARGE SCALE GENOMIC DNA]</scope>
    <source>
        <strain evidence="5 6">MSMB793WGS</strain>
    </source>
</reference>
<evidence type="ECO:0000256" key="1">
    <source>
        <dbReference type="ARBA" id="ARBA00006174"/>
    </source>
</evidence>
<gene>
    <name evidence="5" type="ORF">WT83_19605</name>
</gene>
<dbReference type="GO" id="GO:0016829">
    <property type="term" value="F:lyase activity"/>
    <property type="evidence" value="ECO:0007669"/>
    <property type="project" value="InterPro"/>
</dbReference>
<evidence type="ECO:0000313" key="6">
    <source>
        <dbReference type="Proteomes" id="UP000068016"/>
    </source>
</evidence>
<feature type="domain" description="MmgE/PrpD C-terminal" evidence="4">
    <location>
        <begin position="290"/>
        <end position="460"/>
    </location>
</feature>
<evidence type="ECO:0000259" key="4">
    <source>
        <dbReference type="Pfam" id="PF19305"/>
    </source>
</evidence>
<comment type="similarity">
    <text evidence="1">Belongs to the PrpD family.</text>
</comment>
<dbReference type="InterPro" id="IPR045336">
    <property type="entry name" value="MmgE_PrpD_N"/>
</dbReference>
<dbReference type="PANTHER" id="PTHR16943">
    <property type="entry name" value="2-METHYLCITRATE DEHYDRATASE-RELATED"/>
    <property type="match status" value="1"/>
</dbReference>
<dbReference type="SUPFAM" id="SSF103378">
    <property type="entry name" value="2-methylcitrate dehydratase PrpD"/>
    <property type="match status" value="1"/>
</dbReference>
<dbReference type="Pfam" id="PF19305">
    <property type="entry name" value="MmgE_PrpD_C"/>
    <property type="match status" value="1"/>
</dbReference>
<comment type="caution">
    <text evidence="5">The sequence shown here is derived from an EMBL/GenBank/DDBJ whole genome shotgun (WGS) entry which is preliminary data.</text>
</comment>
<dbReference type="Proteomes" id="UP000068016">
    <property type="component" value="Unassembled WGS sequence"/>
</dbReference>
<evidence type="ECO:0000259" key="3">
    <source>
        <dbReference type="Pfam" id="PF03972"/>
    </source>
</evidence>
<keyword evidence="2" id="KW-0732">Signal</keyword>
<feature type="domain" description="MmgE/PrpD N-terminal" evidence="3">
    <location>
        <begin position="31"/>
        <end position="268"/>
    </location>
</feature>
<dbReference type="RefSeq" id="WP_060347841.1">
    <property type="nucleotide sequence ID" value="NZ_LPLZ01000060.1"/>
</dbReference>